<reference evidence="2 3" key="1">
    <citation type="journal article" date="2018" name="BMC Genomics">
        <title>Genomic comparison of Trypanosoma conorhini and Trypanosoma rangeli to Trypanosoma cruzi strains of high and low virulence.</title>
        <authorList>
            <person name="Bradwell K.R."/>
            <person name="Koparde V.N."/>
            <person name="Matveyev A.V."/>
            <person name="Serrano M.G."/>
            <person name="Alves J.M."/>
            <person name="Parikh H."/>
            <person name="Huang B."/>
            <person name="Lee V."/>
            <person name="Espinosa-Alvarez O."/>
            <person name="Ortiz P.A."/>
            <person name="Costa-Martins A.G."/>
            <person name="Teixeira M.M."/>
            <person name="Buck G.A."/>
        </authorList>
    </citation>
    <scope>NUCLEOTIDE SEQUENCE [LARGE SCALE GENOMIC DNA]</scope>
    <source>
        <strain evidence="2 3">AM80</strain>
    </source>
</reference>
<dbReference type="RefSeq" id="XP_029239887.1">
    <property type="nucleotide sequence ID" value="XM_029380261.1"/>
</dbReference>
<dbReference type="EMBL" id="MKGL01000084">
    <property type="protein sequence ID" value="RNF07541.1"/>
    <property type="molecule type" value="Genomic_DNA"/>
</dbReference>
<feature type="region of interest" description="Disordered" evidence="1">
    <location>
        <begin position="341"/>
        <end position="361"/>
    </location>
</feature>
<dbReference type="GeneID" id="40327218"/>
<dbReference type="SUPFAM" id="SSF54928">
    <property type="entry name" value="RNA-binding domain, RBD"/>
    <property type="match status" value="2"/>
</dbReference>
<dbReference type="GO" id="GO:0003676">
    <property type="term" value="F:nucleic acid binding"/>
    <property type="evidence" value="ECO:0007669"/>
    <property type="project" value="InterPro"/>
</dbReference>
<organism evidence="2 3">
    <name type="scientific">Trypanosoma rangeli</name>
    <dbReference type="NCBI Taxonomy" id="5698"/>
    <lineage>
        <taxon>Eukaryota</taxon>
        <taxon>Discoba</taxon>
        <taxon>Euglenozoa</taxon>
        <taxon>Kinetoplastea</taxon>
        <taxon>Metakinetoplastina</taxon>
        <taxon>Trypanosomatida</taxon>
        <taxon>Trypanosomatidae</taxon>
        <taxon>Trypanosoma</taxon>
        <taxon>Herpetosoma</taxon>
    </lineage>
</organism>
<feature type="compositionally biased region" description="Polar residues" evidence="1">
    <location>
        <begin position="918"/>
        <end position="933"/>
    </location>
</feature>
<evidence type="ECO:0000256" key="1">
    <source>
        <dbReference type="SAM" id="MobiDB-lite"/>
    </source>
</evidence>
<accession>A0A3R7KH40</accession>
<evidence type="ECO:0000313" key="3">
    <source>
        <dbReference type="Proteomes" id="UP000283634"/>
    </source>
</evidence>
<dbReference type="InterPro" id="IPR035979">
    <property type="entry name" value="RBD_domain_sf"/>
</dbReference>
<dbReference type="OrthoDB" id="262747at2759"/>
<proteinExistence type="predicted"/>
<protein>
    <submittedName>
        <fullName evidence="2">Putative RNA-binding protein</fullName>
    </submittedName>
</protein>
<gene>
    <name evidence="2" type="ORF">TraAM80_03285</name>
</gene>
<comment type="caution">
    <text evidence="2">The sequence shown here is derived from an EMBL/GenBank/DDBJ whole genome shotgun (WGS) entry which is preliminary data.</text>
</comment>
<feature type="compositionally biased region" description="Polar residues" evidence="1">
    <location>
        <begin position="341"/>
        <end position="357"/>
    </location>
</feature>
<dbReference type="Proteomes" id="UP000283634">
    <property type="component" value="Unassembled WGS sequence"/>
</dbReference>
<feature type="region of interest" description="Disordered" evidence="1">
    <location>
        <begin position="883"/>
        <end position="904"/>
    </location>
</feature>
<name>A0A3R7KH40_TRYRA</name>
<evidence type="ECO:0000313" key="2">
    <source>
        <dbReference type="EMBL" id="RNF07541.1"/>
    </source>
</evidence>
<feature type="region of interest" description="Disordered" evidence="1">
    <location>
        <begin position="77"/>
        <end position="126"/>
    </location>
</feature>
<keyword evidence="3" id="KW-1185">Reference proteome</keyword>
<sequence length="1371" mass="148806">MNETEDSSSVSDTGRGGAGPSHTPSFIVQASNNLFPGQCSTPNEIHRGLEARMQSASMIIPPATSGGISSMESKRGFSVTAGESGPNKKQRGDGVQRSPSVGPASLFGSTLNPDAKEFQLPGPQTNEAVGASLAPMWQFPPMYGAGSSVPVMSSAVPTAAAPWQATPWQAHSPGSTKPFTVSDPEAHAQRWPHASAHPTTLMPRDPKMSSIPLMPDLIARQVMDEYAEYCRENGYHVVSVSNLEPGTTQKDLLDIFFPMCACHAELLPRHRSPQPNRRAGLVFFPFKDPAMMAVKKFDWFVPHKQRKQLSVRYLGPDALEADAHSTSVASVNSTKPLTTIQQASQLTPESVGSTSQKIPRPHADLERDSMHKAMWKYVRNNKLYFSARGIKHVLAVHGLNALNAESVLQSVFVSKGAEGYDIWQMNASPSLSTTKSSEGVSALVRFTQESMAKLVMAWVQQQHQEEGQTHAMDVVHLNSLDFASEKSLNDTSEVHSAAHAATNGSLLTTASPSSNVIMAENIDALFPRKYDDPNAHLVAVDRSTPNTDHGTQASIFSLHGRAHGVAVHPTVAKLDGEPHGSGVAFLGNESTVREVVEKWDCSVPVTQPNLLKAPHLGEEESLRVMTPLDCASLYTGLAEDVTSGVVPGTKLNDMVVVVQNMLYTPALNDEKLMEQMRRVITHPATTKEVVEQLASVIDRTLTEMKHHAGTLATPLANALMLLHEKLNIPRNGTHDANVEEGVCDSNLGKYTDYMILIARTVINLFMDETKPPESRKVAAMLGGYLFQFSYLGEKTPYELSVGLMNKYKMALNDARDYVMRPHMNTTNSVTFLGQEGEDEKHKPWLTLLECLEELTSVWRQSNKSRAKKDPFRKEYERRLSEFSQAGMTRTGGGSSVTASTRPTPKRVVAKVVPGSAGGSLNRTPGLTCGSSVSSRVNPHSLGKYSGVSHDVSMDSNASLLAVLPDFSTTNSSLSPRMRMDGSTYMLATNLSPCQLQSPPIQRHDAPARGDLSDGVCFTGAVKPMPGWARANAGLTQYIYTHTELLERTVYITKLPSFLRRAQFRRLLLHFGEFNKVRLCRDDNQTQMKAEPVFAAAATTTTTTSNVAAPFSAVTAAAHGSEPPVLLYFSFVEFAEQSSARAMIEYFRNVVTNPQPFSFLRDISVALPESGHFTPQEIQGLLGVRASPARNPIHDQHSLDAVLVSDTNTPRQVLRKQPCLFGFDGAEKRSDASADADASAASVPSAVFENFAGGYVGGGDRKTEVAVLAASESLQWRPSATTEAQSLRFRSDAAEAPGQSDHDLNATPEMWLAKETWLTHEGDPLEGVSFIEGPAGPTPPTSVKVDSKDVLSPQLLSAIENLFRGNDDGCTS</sequence>
<dbReference type="Gene3D" id="3.30.70.330">
    <property type="match status" value="1"/>
</dbReference>
<dbReference type="OMA" id="VRLCHDD"/>
<dbReference type="InterPro" id="IPR012677">
    <property type="entry name" value="Nucleotide-bd_a/b_plait_sf"/>
</dbReference>
<feature type="region of interest" description="Disordered" evidence="1">
    <location>
        <begin position="1"/>
        <end position="27"/>
    </location>
</feature>
<feature type="region of interest" description="Disordered" evidence="1">
    <location>
        <begin position="914"/>
        <end position="933"/>
    </location>
</feature>